<accession>A0A9Y1FN03</accession>
<evidence type="ECO:0000256" key="2">
    <source>
        <dbReference type="SAM" id="Phobius"/>
    </source>
</evidence>
<keyword evidence="2" id="KW-0812">Transmembrane</keyword>
<organism evidence="3">
    <name type="scientific">Candidatus Heimdallarchaeum endolithica</name>
    <dbReference type="NCBI Taxonomy" id="2876572"/>
    <lineage>
        <taxon>Archaea</taxon>
        <taxon>Promethearchaeati</taxon>
        <taxon>Candidatus Heimdallarchaeota</taxon>
        <taxon>Candidatus Heimdallarchaeia (ex Rinke et al. 2021) (nom. nud.)</taxon>
        <taxon>Candidatus Heimdallarchaeales</taxon>
        <taxon>Candidatus Heimdallarchaeaceae</taxon>
        <taxon>Candidatus Heimdallarchaeum</taxon>
    </lineage>
</organism>
<comment type="similarity">
    <text evidence="1">Belongs to the bacterial solute-binding protein 1 family. WtpA subfamily.</text>
</comment>
<feature type="transmembrane region" description="Helical" evidence="2">
    <location>
        <begin position="6"/>
        <end position="28"/>
    </location>
</feature>
<dbReference type="SUPFAM" id="SSF53850">
    <property type="entry name" value="Periplasmic binding protein-like II"/>
    <property type="match status" value="1"/>
</dbReference>
<protein>
    <submittedName>
        <fullName evidence="3">Extracellular solute-binding protein</fullName>
    </submittedName>
</protein>
<dbReference type="Gene3D" id="3.40.190.10">
    <property type="entry name" value="Periplasmic binding protein-like II"/>
    <property type="match status" value="2"/>
</dbReference>
<dbReference type="PANTHER" id="PTHR30632">
    <property type="entry name" value="MOLYBDATE-BINDING PERIPLASMIC PROTEIN"/>
    <property type="match status" value="1"/>
</dbReference>
<dbReference type="GO" id="GO:0015689">
    <property type="term" value="P:molybdate ion transport"/>
    <property type="evidence" value="ECO:0007669"/>
    <property type="project" value="TreeGrafter"/>
</dbReference>
<dbReference type="PANTHER" id="PTHR30632:SF16">
    <property type="entry name" value="MOLYBDATE_TUNGSTATE-BINDING PROTEIN WTPA"/>
    <property type="match status" value="1"/>
</dbReference>
<keyword evidence="2" id="KW-0472">Membrane</keyword>
<proteinExistence type="inferred from homology"/>
<name>A0A9Y1FN03_9ARCH</name>
<gene>
    <name evidence="3" type="ORF">K9W46_11325</name>
</gene>
<dbReference type="AlphaFoldDB" id="A0A9Y1FN03"/>
<reference evidence="3" key="1">
    <citation type="journal article" date="2022" name="Nat. Microbiol.">
        <title>Unique mobile elements and scalable gene flow at the prokaryote-eukaryote boundary revealed by circularized Asgard archaea genomes.</title>
        <authorList>
            <person name="Wu F."/>
            <person name="Speth D.R."/>
            <person name="Philosof A."/>
            <person name="Cremiere A."/>
            <person name="Narayanan A."/>
            <person name="Barco R.A."/>
            <person name="Connon S.A."/>
            <person name="Amend J.P."/>
            <person name="Antoshechkin I.A."/>
            <person name="Orphan V.J."/>
        </authorList>
    </citation>
    <scope>NUCLEOTIDE SEQUENCE</scope>
    <source>
        <strain evidence="3">PR6</strain>
    </source>
</reference>
<evidence type="ECO:0000256" key="1">
    <source>
        <dbReference type="ARBA" id="ARBA00009438"/>
    </source>
</evidence>
<dbReference type="EMBL" id="CP084167">
    <property type="protein sequence ID" value="UJG42955.1"/>
    <property type="molecule type" value="Genomic_DNA"/>
</dbReference>
<dbReference type="InterPro" id="IPR050682">
    <property type="entry name" value="ModA/WtpA"/>
</dbReference>
<evidence type="ECO:0000313" key="3">
    <source>
        <dbReference type="EMBL" id="UJG42955.1"/>
    </source>
</evidence>
<dbReference type="Proteomes" id="UP001200513">
    <property type="component" value="Chromosome"/>
</dbReference>
<keyword evidence="2" id="KW-1133">Transmembrane helix</keyword>
<dbReference type="GO" id="GO:0030973">
    <property type="term" value="F:molybdate ion binding"/>
    <property type="evidence" value="ECO:0007669"/>
    <property type="project" value="TreeGrafter"/>
</dbReference>
<dbReference type="CDD" id="cd13540">
    <property type="entry name" value="PBP2_ModA_WtpA"/>
    <property type="match status" value="1"/>
</dbReference>
<sequence length="339" mass="38183">MNKKKIIVQVLISLLIVAFVFSASMIFLRDKKTHLVVFHAGSLSYPIEKLSEAYEKLHPNIIIEHESAGSAASIRKITEEGRLADILFSSDYKLIDTMMVETEPKWANWSIVFARNAIVLAYTPKSQFSSNINETNWYLYANQSSVITARSNPADDPCGYRTLITIKLASFFYNDSSLWDNYVNHPTLKSPWASNEAQLVGPLQIGEIDYAFLYESMALQYNLSYIKLNDYINLANQSFNDYYGKATVYFNSLTGDIANATGADITAKTGKAIWYGLTIPNNAPHYQEAIDFVIFVLSNEGLKIISEQAYQPVIDPPQTRDKGLLPEKLKDKVIANIEL</sequence>
<dbReference type="Pfam" id="PF13531">
    <property type="entry name" value="SBP_bac_11"/>
    <property type="match status" value="1"/>
</dbReference>